<reference evidence="8 11" key="2">
    <citation type="submission" date="2024-10" db="EMBL/GenBank/DDBJ databases">
        <authorList>
            <person name="Sang B.-I."/>
            <person name="Prabhaharan D."/>
        </authorList>
    </citation>
    <scope>NUCLEOTIDE SEQUENCE [LARGE SCALE GENOMIC DNA]</scope>
    <source>
        <strain evidence="8 11">MH</strain>
    </source>
</reference>
<evidence type="ECO:0000313" key="11">
    <source>
        <dbReference type="Proteomes" id="UP001605989"/>
    </source>
</evidence>
<dbReference type="Pfam" id="PF00497">
    <property type="entry name" value="SBP_bac_3"/>
    <property type="match status" value="1"/>
</dbReference>
<evidence type="ECO:0000256" key="2">
    <source>
        <dbReference type="ARBA" id="ARBA00010333"/>
    </source>
</evidence>
<evidence type="ECO:0000313" key="10">
    <source>
        <dbReference type="Proteomes" id="UP000591071"/>
    </source>
</evidence>
<dbReference type="AlphaFoldDB" id="A0A848C0V5"/>
<dbReference type="OrthoDB" id="9774451at2"/>
<feature type="domain" description="Solute-binding protein family 3/N-terminal" evidence="6">
    <location>
        <begin position="36"/>
        <end position="255"/>
    </location>
</feature>
<dbReference type="Gene3D" id="3.40.190.10">
    <property type="entry name" value="Periplasmic binding protein-like II"/>
    <property type="match status" value="2"/>
</dbReference>
<dbReference type="GO" id="GO:0016020">
    <property type="term" value="C:membrane"/>
    <property type="evidence" value="ECO:0007669"/>
    <property type="project" value="InterPro"/>
</dbReference>
<sequence length="258" mass="27872">MKKKWATLTAVSLAAMTVLTGCGGSQSESSKKSSDTLVIGMEPTFPPFEFTENDQYVGFDIDFAKAVADKLGMKAEVKSLGFDALIPALKSGQIDLIASGMDATPERAKQVSFTKPYFHDGYSVVVRKDNTTINGFQDLSGKNVCTQVGTKGVELGQQAGAVIKQVDANNQCWMELNSNNSDAVIINTSVAMYYLSHGGENDLKLAGEPQMAPDGIAMAVSKDKPEMLEKVNKAIDELKADGTYAQLYKKWFGTEPKE</sequence>
<dbReference type="CDD" id="cd13624">
    <property type="entry name" value="PBP2_Arg_Lys_His"/>
    <property type="match status" value="1"/>
</dbReference>
<dbReference type="KEGG" id="mhw:ACT01_00885"/>
<dbReference type="PROSITE" id="PS01039">
    <property type="entry name" value="SBP_BACTERIAL_3"/>
    <property type="match status" value="1"/>
</dbReference>
<reference evidence="9 10" key="1">
    <citation type="submission" date="2020-04" db="EMBL/GenBank/DDBJ databases">
        <authorList>
            <person name="Hitch T.C.A."/>
            <person name="Wylensek D."/>
            <person name="Clavel T."/>
        </authorList>
    </citation>
    <scope>NUCLEOTIDE SEQUENCE [LARGE SCALE GENOMIC DNA]</scope>
    <source>
        <strain evidence="9 10">Oil-RF-744-FAT-WT-6-1</strain>
    </source>
</reference>
<dbReference type="RefSeq" id="WP_059076153.1">
    <property type="nucleotide sequence ID" value="NZ_CP011940.1"/>
</dbReference>
<dbReference type="PANTHER" id="PTHR35936:SF17">
    <property type="entry name" value="ARGININE-BINDING EXTRACELLULAR PROTEIN ARTP"/>
    <property type="match status" value="1"/>
</dbReference>
<gene>
    <name evidence="8" type="ORF">ACGTZG_13580</name>
    <name evidence="9" type="ORF">HF872_11520</name>
</gene>
<evidence type="ECO:0000313" key="8">
    <source>
        <dbReference type="EMBL" id="MFG6274212.1"/>
    </source>
</evidence>
<comment type="caution">
    <text evidence="9">The sequence shown here is derived from an EMBL/GenBank/DDBJ whole genome shotgun (WGS) entry which is preliminary data.</text>
</comment>
<proteinExistence type="inferred from homology"/>
<dbReference type="EMBL" id="JABAFG010000026">
    <property type="protein sequence ID" value="NME29236.1"/>
    <property type="molecule type" value="Genomic_DNA"/>
</dbReference>
<organism evidence="9 10">
    <name type="scientific">Megasphaera hexanoica</name>
    <dbReference type="NCBI Taxonomy" id="1675036"/>
    <lineage>
        <taxon>Bacteria</taxon>
        <taxon>Bacillati</taxon>
        <taxon>Bacillota</taxon>
        <taxon>Negativicutes</taxon>
        <taxon>Veillonellales</taxon>
        <taxon>Veillonellaceae</taxon>
        <taxon>Megasphaera</taxon>
    </lineage>
</organism>
<dbReference type="GO" id="GO:0030313">
    <property type="term" value="C:cell envelope"/>
    <property type="evidence" value="ECO:0007669"/>
    <property type="project" value="UniProtKB-SubCell"/>
</dbReference>
<comment type="subcellular location">
    <subcellularLocation>
        <location evidence="1">Cell envelope</location>
    </subcellularLocation>
</comment>
<keyword evidence="3 5" id="KW-0732">Signal</keyword>
<evidence type="ECO:0000259" key="6">
    <source>
        <dbReference type="SMART" id="SM00062"/>
    </source>
</evidence>
<dbReference type="InterPro" id="IPR001320">
    <property type="entry name" value="Iontro_rcpt_C"/>
</dbReference>
<dbReference type="Proteomes" id="UP000591071">
    <property type="component" value="Unassembled WGS sequence"/>
</dbReference>
<feature type="signal peptide" evidence="5">
    <location>
        <begin position="1"/>
        <end position="20"/>
    </location>
</feature>
<name>A0A848C0V5_9FIRM</name>
<dbReference type="SUPFAM" id="SSF53850">
    <property type="entry name" value="Periplasmic binding protein-like II"/>
    <property type="match status" value="1"/>
</dbReference>
<protein>
    <submittedName>
        <fullName evidence="9">Basic amino acid ABC transporter substrate-binding protein</fullName>
    </submittedName>
</protein>
<dbReference type="SMART" id="SM00079">
    <property type="entry name" value="PBPe"/>
    <property type="match status" value="1"/>
</dbReference>
<dbReference type="EMBL" id="JBIEKR010000015">
    <property type="protein sequence ID" value="MFG6274212.1"/>
    <property type="molecule type" value="Genomic_DNA"/>
</dbReference>
<dbReference type="PANTHER" id="PTHR35936">
    <property type="entry name" value="MEMBRANE-BOUND LYTIC MUREIN TRANSGLYCOSYLASE F"/>
    <property type="match status" value="1"/>
</dbReference>
<evidence type="ECO:0000256" key="5">
    <source>
        <dbReference type="SAM" id="SignalP"/>
    </source>
</evidence>
<feature type="domain" description="Ionotropic glutamate receptor C-terminal" evidence="7">
    <location>
        <begin position="36"/>
        <end position="254"/>
    </location>
</feature>
<dbReference type="Proteomes" id="UP001605989">
    <property type="component" value="Unassembled WGS sequence"/>
</dbReference>
<evidence type="ECO:0000256" key="3">
    <source>
        <dbReference type="ARBA" id="ARBA00022729"/>
    </source>
</evidence>
<dbReference type="PROSITE" id="PS51257">
    <property type="entry name" value="PROKAR_LIPOPROTEIN"/>
    <property type="match status" value="1"/>
</dbReference>
<keyword evidence="11" id="KW-1185">Reference proteome</keyword>
<accession>A0A848C0V5</accession>
<evidence type="ECO:0000256" key="1">
    <source>
        <dbReference type="ARBA" id="ARBA00004196"/>
    </source>
</evidence>
<feature type="chain" id="PRO_5038557330" evidence="5">
    <location>
        <begin position="21"/>
        <end position="258"/>
    </location>
</feature>
<evidence type="ECO:0000259" key="7">
    <source>
        <dbReference type="SMART" id="SM00079"/>
    </source>
</evidence>
<dbReference type="InterPro" id="IPR001638">
    <property type="entry name" value="Solute-binding_3/MltF_N"/>
</dbReference>
<dbReference type="GO" id="GO:0015276">
    <property type="term" value="F:ligand-gated monoatomic ion channel activity"/>
    <property type="evidence" value="ECO:0007669"/>
    <property type="project" value="InterPro"/>
</dbReference>
<comment type="similarity">
    <text evidence="2 4">Belongs to the bacterial solute-binding protein 3 family.</text>
</comment>
<dbReference type="SMART" id="SM00062">
    <property type="entry name" value="PBPb"/>
    <property type="match status" value="1"/>
</dbReference>
<evidence type="ECO:0000313" key="9">
    <source>
        <dbReference type="EMBL" id="NME29236.1"/>
    </source>
</evidence>
<dbReference type="InterPro" id="IPR018313">
    <property type="entry name" value="SBP_3_CS"/>
</dbReference>
<evidence type="ECO:0000256" key="4">
    <source>
        <dbReference type="RuleBase" id="RU003744"/>
    </source>
</evidence>